<dbReference type="InterPro" id="IPR050164">
    <property type="entry name" value="Peptidase_C19"/>
</dbReference>
<dbReference type="GO" id="GO:0005634">
    <property type="term" value="C:nucleus"/>
    <property type="evidence" value="ECO:0007669"/>
    <property type="project" value="TreeGrafter"/>
</dbReference>
<dbReference type="InterPro" id="IPR038765">
    <property type="entry name" value="Papain-like_cys_pep_sf"/>
</dbReference>
<dbReference type="RefSeq" id="XP_008075396.1">
    <property type="nucleotide sequence ID" value="XM_008077205.1"/>
</dbReference>
<dbReference type="PROSITE" id="PS50235">
    <property type="entry name" value="USP_3"/>
    <property type="match status" value="1"/>
</dbReference>
<accession>L2GSQ2</accession>
<dbReference type="EMBL" id="GL877462">
    <property type="protein sequence ID" value="ELA46125.1"/>
    <property type="molecule type" value="Genomic_DNA"/>
</dbReference>
<dbReference type="Gene3D" id="3.90.70.10">
    <property type="entry name" value="Cysteine proteinases"/>
    <property type="match status" value="2"/>
</dbReference>
<dbReference type="InterPro" id="IPR028889">
    <property type="entry name" value="USP"/>
</dbReference>
<dbReference type="CDD" id="cd02257">
    <property type="entry name" value="Peptidase_C19"/>
    <property type="match status" value="1"/>
</dbReference>
<keyword evidence="3" id="KW-1185">Reference proteome</keyword>
<sequence>MSKRRTLFTIVFLVLLFLIPMYFLRRRTAIVCGLRNHHNVCYINSVLQSLFSCESFTAMLESLEPKNNTVMYHIKNLWNDMKDNDSLNRLELYSKLATMSDSLFKYDNKPGFTENFVEFIAINLEKEIETDIFLDEENFKKNKSESFFLKKSARHIILVSKKHINKDSYLESIQNFVEDNDFLLPKILIISAEPVYRNKQILEPSEKLVLKNKTYELRAIILRKRKKNNKGHFYTMGKRNNSWFEFNDEKLRSLHDKNFLQTDLTYLLFYE</sequence>
<organism evidence="2 3">
    <name type="scientific">Vavraia culicis (isolate floridensis)</name>
    <name type="common">Microsporidian parasite</name>
    <dbReference type="NCBI Taxonomy" id="948595"/>
    <lineage>
        <taxon>Eukaryota</taxon>
        <taxon>Fungi</taxon>
        <taxon>Fungi incertae sedis</taxon>
        <taxon>Microsporidia</taxon>
        <taxon>Pleistophoridae</taxon>
        <taxon>Vavraia</taxon>
    </lineage>
</organism>
<dbReference type="PANTHER" id="PTHR24006">
    <property type="entry name" value="UBIQUITIN CARBOXYL-TERMINAL HYDROLASE"/>
    <property type="match status" value="1"/>
</dbReference>
<evidence type="ECO:0000259" key="1">
    <source>
        <dbReference type="PROSITE" id="PS50235"/>
    </source>
</evidence>
<name>L2GSQ2_VAVCU</name>
<evidence type="ECO:0000313" key="2">
    <source>
        <dbReference type="EMBL" id="ELA46125.1"/>
    </source>
</evidence>
<dbReference type="InParanoid" id="L2GSQ2"/>
<proteinExistence type="predicted"/>
<protein>
    <recommendedName>
        <fullName evidence="1">USP domain-containing protein</fullName>
    </recommendedName>
</protein>
<dbReference type="Proteomes" id="UP000011081">
    <property type="component" value="Unassembled WGS sequence"/>
</dbReference>
<dbReference type="OrthoDB" id="292964at2759"/>
<dbReference type="GO" id="GO:0016579">
    <property type="term" value="P:protein deubiquitination"/>
    <property type="evidence" value="ECO:0007669"/>
    <property type="project" value="InterPro"/>
</dbReference>
<dbReference type="AlphaFoldDB" id="L2GSQ2"/>
<gene>
    <name evidence="2" type="ORF">VCUG_02388</name>
</gene>
<dbReference type="VEuPathDB" id="MicrosporidiaDB:VCUG_02388"/>
<feature type="domain" description="USP" evidence="1">
    <location>
        <begin position="32"/>
        <end position="271"/>
    </location>
</feature>
<dbReference type="GO" id="GO:0004843">
    <property type="term" value="F:cysteine-type deubiquitinase activity"/>
    <property type="evidence" value="ECO:0007669"/>
    <property type="project" value="InterPro"/>
</dbReference>
<dbReference type="HOGENOM" id="CLU_1027445_0_0_1"/>
<dbReference type="InterPro" id="IPR001394">
    <property type="entry name" value="Peptidase_C19_UCH"/>
</dbReference>
<dbReference type="Pfam" id="PF00443">
    <property type="entry name" value="UCH"/>
    <property type="match status" value="1"/>
</dbReference>
<evidence type="ECO:0000313" key="3">
    <source>
        <dbReference type="Proteomes" id="UP000011081"/>
    </source>
</evidence>
<dbReference type="GO" id="GO:0005829">
    <property type="term" value="C:cytosol"/>
    <property type="evidence" value="ECO:0007669"/>
    <property type="project" value="TreeGrafter"/>
</dbReference>
<dbReference type="GeneID" id="19880250"/>
<reference evidence="3" key="1">
    <citation type="submission" date="2011-03" db="EMBL/GenBank/DDBJ databases">
        <title>The genome sequence of Vavraia culicis strain floridensis.</title>
        <authorList>
            <consortium name="The Broad Institute Genome Sequencing Platform"/>
            <person name="Cuomo C."/>
            <person name="Becnel J."/>
            <person name="Sanscrainte N."/>
            <person name="Young S.K."/>
            <person name="Zeng Q."/>
            <person name="Gargeya S."/>
            <person name="Fitzgerald M."/>
            <person name="Haas B."/>
            <person name="Abouelleil A."/>
            <person name="Alvarado L."/>
            <person name="Arachchi H.M."/>
            <person name="Berlin A."/>
            <person name="Chapman S.B."/>
            <person name="Gearin G."/>
            <person name="Goldberg J."/>
            <person name="Griggs A."/>
            <person name="Gujja S."/>
            <person name="Hansen M."/>
            <person name="Heiman D."/>
            <person name="Howarth C."/>
            <person name="Larimer J."/>
            <person name="Lui A."/>
            <person name="MacDonald P.J.P."/>
            <person name="McCowen C."/>
            <person name="Montmayeur A."/>
            <person name="Murphy C."/>
            <person name="Neiman D."/>
            <person name="Pearson M."/>
            <person name="Priest M."/>
            <person name="Roberts A."/>
            <person name="Saif S."/>
            <person name="Shea T."/>
            <person name="Sisk P."/>
            <person name="Stolte C."/>
            <person name="Sykes S."/>
            <person name="Wortman J."/>
            <person name="Nusbaum C."/>
            <person name="Birren B."/>
        </authorList>
    </citation>
    <scope>NUCLEOTIDE SEQUENCE [LARGE SCALE GENOMIC DNA]</scope>
    <source>
        <strain evidence="3">floridensis</strain>
    </source>
</reference>
<dbReference type="SUPFAM" id="SSF54001">
    <property type="entry name" value="Cysteine proteinases"/>
    <property type="match status" value="1"/>
</dbReference>